<dbReference type="Proteomes" id="UP000239990">
    <property type="component" value="Unassembled WGS sequence"/>
</dbReference>
<evidence type="ECO:0000313" key="2">
    <source>
        <dbReference type="Proteomes" id="UP000239990"/>
    </source>
</evidence>
<organism evidence="1 2">
    <name type="scientific">Achromobacter spanius</name>
    <dbReference type="NCBI Taxonomy" id="217203"/>
    <lineage>
        <taxon>Bacteria</taxon>
        <taxon>Pseudomonadati</taxon>
        <taxon>Pseudomonadota</taxon>
        <taxon>Betaproteobacteria</taxon>
        <taxon>Burkholderiales</taxon>
        <taxon>Alcaligenaceae</taxon>
        <taxon>Achromobacter</taxon>
    </lineage>
</organism>
<protein>
    <submittedName>
        <fullName evidence="1">Uncharacterized protein</fullName>
    </submittedName>
</protein>
<gene>
    <name evidence="1" type="ORF">C4E15_02935</name>
</gene>
<proteinExistence type="predicted"/>
<dbReference type="EMBL" id="PREU01000001">
    <property type="protein sequence ID" value="PPA78245.1"/>
    <property type="molecule type" value="Genomic_DNA"/>
</dbReference>
<accession>A0A2S5GZF4</accession>
<name>A0A2S5GZF4_9BURK</name>
<dbReference type="RefSeq" id="WP_046807908.1">
    <property type="nucleotide sequence ID" value="NZ_PREU01000001.1"/>
</dbReference>
<dbReference type="AlphaFoldDB" id="A0A2S5GZF4"/>
<reference evidence="1 2" key="1">
    <citation type="submission" date="2018-02" db="EMBL/GenBank/DDBJ databases">
        <title>Draft Genome of Achromobacter spanius stain 6.</title>
        <authorList>
            <person name="Gunasekera T.S."/>
            <person name="Radwan O."/>
            <person name="Ruiz O.N."/>
        </authorList>
    </citation>
    <scope>NUCLEOTIDE SEQUENCE [LARGE SCALE GENOMIC DNA]</scope>
    <source>
        <strain evidence="1 2">6</strain>
    </source>
</reference>
<comment type="caution">
    <text evidence="1">The sequence shown here is derived from an EMBL/GenBank/DDBJ whole genome shotgun (WGS) entry which is preliminary data.</text>
</comment>
<evidence type="ECO:0000313" key="1">
    <source>
        <dbReference type="EMBL" id="PPA78245.1"/>
    </source>
</evidence>
<dbReference type="OrthoDB" id="8662979at2"/>
<sequence length="269" mass="29770">MKDDARSWALSEESVVLRFQPVFTAQGQVHEYAVMGRCRPSPWSSLNPVGLGASLMAGVAFFKKFKTPIELSFEHALDVRGHGDLAERLCSELGIGVLENAIWVNKYARYDDAAPLLMPAKRITFTLPLTDRLSDHADVLSRYPEFQARLRARLLPAVLRGKDTGHGALRADGLHVQVPLGLSENRTLQGRFFTLMERAWCANLQVVAGGVEDIRDFAWMRLHSDLLFRGAALSAPLSAECLGIWLDADSNAWRSFNASTTRFAGVAES</sequence>